<dbReference type="InterPro" id="IPR009855">
    <property type="entry name" value="Baculo_LEF-10"/>
</dbReference>
<dbReference type="EMBL" id="KX151395">
    <property type="protein sequence ID" value="APO14004.1"/>
    <property type="molecule type" value="Genomic_DNA"/>
</dbReference>
<feature type="compositionally biased region" description="Low complexity" evidence="1">
    <location>
        <begin position="57"/>
        <end position="66"/>
    </location>
</feature>
<dbReference type="Proteomes" id="UP000204293">
    <property type="component" value="Segment"/>
</dbReference>
<name>A0A1L5JGT2_9BBAC</name>
<dbReference type="Pfam" id="PF07206">
    <property type="entry name" value="Baculo_LEF-10"/>
    <property type="match status" value="1"/>
</dbReference>
<keyword evidence="3" id="KW-1185">Reference proteome</keyword>
<feature type="region of interest" description="Disordered" evidence="1">
    <location>
        <begin position="57"/>
        <end position="76"/>
    </location>
</feature>
<evidence type="ECO:0000256" key="1">
    <source>
        <dbReference type="SAM" id="MobiDB-lite"/>
    </source>
</evidence>
<dbReference type="RefSeq" id="YP_009330252.1">
    <property type="nucleotide sequence ID" value="NC_032255.1"/>
</dbReference>
<dbReference type="GeneID" id="30685124"/>
<organism evidence="2 3">
    <name type="scientific">Plodia interpunctella granulovirus</name>
    <dbReference type="NCBI Taxonomy" id="262175"/>
    <lineage>
        <taxon>Viruses</taxon>
        <taxon>Viruses incertae sedis</taxon>
        <taxon>Naldaviricetes</taxon>
        <taxon>Lefavirales</taxon>
        <taxon>Baculoviridae</taxon>
        <taxon>Betabaculovirus</taxon>
        <taxon>Betabaculovirus plinterpunctellae</taxon>
    </lineage>
</organism>
<sequence>MTSWSDILDFVLTDNATLLNEKYLILYVLDGDELRSTCYGVVDLSIGPNNQKAVSVSSESSELLSDSNEDSVRDNL</sequence>
<accession>A0A1L5JGT2</accession>
<proteinExistence type="predicted"/>
<reference evidence="2 3" key="1">
    <citation type="submission" date="2016-04" db="EMBL/GenBank/DDBJ databases">
        <title>Sequence analysis of the Plodia interpunctella granulovirus genome: Discovery of an unusual inhibitor-of-apoptosis (IAP) gene.</title>
        <authorList>
            <person name="Harrison R.L."/>
            <person name="Rowley D.L."/>
            <person name="Funk C.J."/>
        </authorList>
    </citation>
    <scope>NUCLEOTIDE SEQUENCE [LARGE SCALE GENOMIC DNA]</scope>
    <source>
        <strain evidence="2">Cambridge</strain>
    </source>
</reference>
<dbReference type="KEGG" id="vg:30685124"/>
<evidence type="ECO:0000313" key="3">
    <source>
        <dbReference type="Proteomes" id="UP000204293"/>
    </source>
</evidence>
<evidence type="ECO:0000313" key="2">
    <source>
        <dbReference type="EMBL" id="APO14004.1"/>
    </source>
</evidence>
<protein>
    <submittedName>
        <fullName evidence="2">LEF-10</fullName>
    </submittedName>
</protein>